<keyword evidence="2" id="KW-1185">Reference proteome</keyword>
<protein>
    <recommendedName>
        <fullName evidence="3">WXG100 family type VII secretion target</fullName>
    </recommendedName>
</protein>
<dbReference type="SUPFAM" id="SSF140453">
    <property type="entry name" value="EsxAB dimer-like"/>
    <property type="match status" value="1"/>
</dbReference>
<dbReference type="InterPro" id="IPR036689">
    <property type="entry name" value="ESAT-6-like_sf"/>
</dbReference>
<evidence type="ECO:0000313" key="1">
    <source>
        <dbReference type="EMBL" id="MBA0127792.1"/>
    </source>
</evidence>
<dbReference type="Proteomes" id="UP000582974">
    <property type="component" value="Unassembled WGS sequence"/>
</dbReference>
<reference evidence="1 2" key="1">
    <citation type="submission" date="2020-07" db="EMBL/GenBank/DDBJ databases">
        <title>Genome of Haloechinothrix sp.</title>
        <authorList>
            <person name="Tang S.-K."/>
            <person name="Yang L."/>
            <person name="Zhu W.-Y."/>
        </authorList>
    </citation>
    <scope>NUCLEOTIDE SEQUENCE [LARGE SCALE GENOMIC DNA]</scope>
    <source>
        <strain evidence="1 2">YIM 98757</strain>
    </source>
</reference>
<evidence type="ECO:0000313" key="2">
    <source>
        <dbReference type="Proteomes" id="UP000582974"/>
    </source>
</evidence>
<dbReference type="RefSeq" id="WP_180894599.1">
    <property type="nucleotide sequence ID" value="NZ_JACCKD010000008.1"/>
</dbReference>
<proteinExistence type="predicted"/>
<accession>A0A838AEU5</accession>
<dbReference type="EMBL" id="JACCKD010000008">
    <property type="protein sequence ID" value="MBA0127792.1"/>
    <property type="molecule type" value="Genomic_DNA"/>
</dbReference>
<gene>
    <name evidence="1" type="ORF">H0B56_19780</name>
</gene>
<evidence type="ECO:0008006" key="3">
    <source>
        <dbReference type="Google" id="ProtNLM"/>
    </source>
</evidence>
<comment type="caution">
    <text evidence="1">The sequence shown here is derived from an EMBL/GenBank/DDBJ whole genome shotgun (WGS) entry which is preliminary data.</text>
</comment>
<organism evidence="1 2">
    <name type="scientific">Haloechinothrix aidingensis</name>
    <dbReference type="NCBI Taxonomy" id="2752311"/>
    <lineage>
        <taxon>Bacteria</taxon>
        <taxon>Bacillati</taxon>
        <taxon>Actinomycetota</taxon>
        <taxon>Actinomycetes</taxon>
        <taxon>Pseudonocardiales</taxon>
        <taxon>Pseudonocardiaceae</taxon>
        <taxon>Haloechinothrix</taxon>
    </lineage>
</organism>
<sequence length="415" mass="42560">MPIDTYVAGDPEELFAVADWVRRSFGAGVTETAGQIYAARNDAESAWDGSAADGFRELMTQGARAADGLADEAVELSRKFDEVAGVLRRTQREMDYIRSAAARAGLEVVNGSIMEPGHAPPGPGPAPIGSAATPEALQEHHDAVAAQQTHAARVRAYNTARVDAEHALAEWRAAVEDTRNTASDFVPKKFFDLANVGAGTAAAAYKQVQLGNTHAAAREARFVGALARNNGHIDPARFHQLLKESGRWEAKATGYGRSVSRLGKVARTGPVVGSGALAGLSIASDMSNGESAVQAVASNGGGFAASYVVSSAVTGAAAGTVVGGPVGFAIGGVVGVGAGVVTSGAIDSLFENDFDVEQSVSEWGQEWGELGNDAADLGEDVVDGAGDLGEDVVNGAGDVGEDVAGRAEDAWNKIV</sequence>
<dbReference type="AlphaFoldDB" id="A0A838AEU5"/>
<name>A0A838AEU5_9PSEU</name>